<reference evidence="4" key="1">
    <citation type="submission" date="2020-05" db="EMBL/GenBank/DDBJ databases">
        <authorList>
            <person name="Chiriac C."/>
            <person name="Salcher M."/>
            <person name="Ghai R."/>
            <person name="Kavagutti S V."/>
        </authorList>
    </citation>
    <scope>NUCLEOTIDE SEQUENCE</scope>
</reference>
<dbReference type="InterPro" id="IPR051545">
    <property type="entry name" value="NAD(P)H_dehydrogenase_qn"/>
</dbReference>
<evidence type="ECO:0000256" key="2">
    <source>
        <dbReference type="ARBA" id="ARBA00023002"/>
    </source>
</evidence>
<comment type="similarity">
    <text evidence="1">Belongs to the NAD(P)H dehydrogenase (quinone) family.</text>
</comment>
<dbReference type="InterPro" id="IPR029039">
    <property type="entry name" value="Flavoprotein-like_sf"/>
</dbReference>
<feature type="domain" description="Flavodoxin-like fold" evidence="3">
    <location>
        <begin position="1"/>
        <end position="187"/>
    </location>
</feature>
<accession>A0A6J7AG63</accession>
<evidence type="ECO:0000256" key="1">
    <source>
        <dbReference type="ARBA" id="ARBA00006252"/>
    </source>
</evidence>
<keyword evidence="2" id="KW-0560">Oxidoreductase</keyword>
<protein>
    <submittedName>
        <fullName evidence="4">Unannotated protein</fullName>
    </submittedName>
</protein>
<dbReference type="AlphaFoldDB" id="A0A6J7AG63"/>
<gene>
    <name evidence="4" type="ORF">UFOPK3099_02185</name>
</gene>
<dbReference type="PANTHER" id="PTHR10204">
    <property type="entry name" value="NAD P H OXIDOREDUCTASE-RELATED"/>
    <property type="match status" value="1"/>
</dbReference>
<proteinExistence type="inferred from homology"/>
<evidence type="ECO:0000259" key="3">
    <source>
        <dbReference type="Pfam" id="PF02525"/>
    </source>
</evidence>
<dbReference type="PANTHER" id="PTHR10204:SF34">
    <property type="entry name" value="NAD(P)H DEHYDROGENASE [QUINONE] 1 ISOFORM 1"/>
    <property type="match status" value="1"/>
</dbReference>
<evidence type="ECO:0000313" key="4">
    <source>
        <dbReference type="EMBL" id="CAB4831966.1"/>
    </source>
</evidence>
<organism evidence="4">
    <name type="scientific">freshwater metagenome</name>
    <dbReference type="NCBI Taxonomy" id="449393"/>
    <lineage>
        <taxon>unclassified sequences</taxon>
        <taxon>metagenomes</taxon>
        <taxon>ecological metagenomes</taxon>
    </lineage>
</organism>
<dbReference type="Gene3D" id="3.40.50.360">
    <property type="match status" value="1"/>
</dbReference>
<dbReference type="EMBL" id="CAFAAV010000201">
    <property type="protein sequence ID" value="CAB4831966.1"/>
    <property type="molecule type" value="Genomic_DNA"/>
</dbReference>
<dbReference type="GO" id="GO:0005829">
    <property type="term" value="C:cytosol"/>
    <property type="evidence" value="ECO:0007669"/>
    <property type="project" value="TreeGrafter"/>
</dbReference>
<dbReference type="Pfam" id="PF02525">
    <property type="entry name" value="Flavodoxin_2"/>
    <property type="match status" value="1"/>
</dbReference>
<name>A0A6J7AG63_9ZZZZ</name>
<dbReference type="InterPro" id="IPR003680">
    <property type="entry name" value="Flavodoxin_fold"/>
</dbReference>
<dbReference type="GO" id="GO:0003955">
    <property type="term" value="F:NAD(P)H dehydrogenase (quinone) activity"/>
    <property type="evidence" value="ECO:0007669"/>
    <property type="project" value="TreeGrafter"/>
</dbReference>
<sequence>MKVLVVYSHPVEGSFTSALRDRVLAGLNAGGHETRLDDLYADDFRPELSAWERTNHLLPPEHKPEIAAYAANLRWCDALVLVYPTWWSGQPAMLKGWMDRVWVAGVAYDLPEGGNHIRPRLHNIRRIVTVTSHGSSKSINAIQGESGKRVVNRSLRVLCNRYARTRWLALYRIDRCSAQTREAFLAKTERSMQRLR</sequence>
<dbReference type="SUPFAM" id="SSF52218">
    <property type="entry name" value="Flavoproteins"/>
    <property type="match status" value="1"/>
</dbReference>